<keyword evidence="12" id="KW-1185">Reference proteome</keyword>
<evidence type="ECO:0000256" key="1">
    <source>
        <dbReference type="ARBA" id="ARBA00004903"/>
    </source>
</evidence>
<dbReference type="Pfam" id="PF00186">
    <property type="entry name" value="DHFR_1"/>
    <property type="match status" value="1"/>
</dbReference>
<comment type="caution">
    <text evidence="11">The sequence shown here is derived from an EMBL/GenBank/DDBJ whole genome shotgun (WGS) entry which is preliminary data.</text>
</comment>
<evidence type="ECO:0000256" key="9">
    <source>
        <dbReference type="RuleBase" id="RU004474"/>
    </source>
</evidence>
<keyword evidence="6 8" id="KW-0560">Oxidoreductase</keyword>
<dbReference type="GO" id="GO:0070401">
    <property type="term" value="F:NADP+ binding"/>
    <property type="evidence" value="ECO:0007669"/>
    <property type="project" value="UniProtKB-ARBA"/>
</dbReference>
<reference evidence="11" key="2">
    <citation type="submission" date="2020-09" db="EMBL/GenBank/DDBJ databases">
        <authorList>
            <person name="Sun Q."/>
            <person name="Ohkuma M."/>
        </authorList>
    </citation>
    <scope>NUCLEOTIDE SEQUENCE</scope>
    <source>
        <strain evidence="11">JCM 14719</strain>
    </source>
</reference>
<dbReference type="EC" id="1.5.1.3" evidence="3 8"/>
<reference evidence="11" key="1">
    <citation type="journal article" date="2014" name="Int. J. Syst. Evol. Microbiol.">
        <title>Complete genome sequence of Corynebacterium casei LMG S-19264T (=DSM 44701T), isolated from a smear-ripened cheese.</title>
        <authorList>
            <consortium name="US DOE Joint Genome Institute (JGI-PGF)"/>
            <person name="Walter F."/>
            <person name="Albersmeier A."/>
            <person name="Kalinowski J."/>
            <person name="Ruckert C."/>
        </authorList>
    </citation>
    <scope>NUCLEOTIDE SEQUENCE</scope>
    <source>
        <strain evidence="11">JCM 14719</strain>
    </source>
</reference>
<dbReference type="Gene3D" id="3.40.430.10">
    <property type="entry name" value="Dihydrofolate Reductase, subunit A"/>
    <property type="match status" value="1"/>
</dbReference>
<evidence type="ECO:0000256" key="8">
    <source>
        <dbReference type="PIRNR" id="PIRNR000194"/>
    </source>
</evidence>
<dbReference type="EMBL" id="BMOF01000001">
    <property type="protein sequence ID" value="GGJ90366.1"/>
    <property type="molecule type" value="Genomic_DNA"/>
</dbReference>
<evidence type="ECO:0000256" key="3">
    <source>
        <dbReference type="ARBA" id="ARBA00012856"/>
    </source>
</evidence>
<comment type="catalytic activity">
    <reaction evidence="8">
        <text>(6S)-5,6,7,8-tetrahydrofolate + NADP(+) = 7,8-dihydrofolate + NADPH + H(+)</text>
        <dbReference type="Rhea" id="RHEA:15009"/>
        <dbReference type="ChEBI" id="CHEBI:15378"/>
        <dbReference type="ChEBI" id="CHEBI:57451"/>
        <dbReference type="ChEBI" id="CHEBI:57453"/>
        <dbReference type="ChEBI" id="CHEBI:57783"/>
        <dbReference type="ChEBI" id="CHEBI:58349"/>
        <dbReference type="EC" id="1.5.1.3"/>
    </reaction>
</comment>
<dbReference type="PANTHER" id="PTHR48069">
    <property type="entry name" value="DIHYDROFOLATE REDUCTASE"/>
    <property type="match status" value="1"/>
</dbReference>
<keyword evidence="5 8" id="KW-0521">NADP</keyword>
<comment type="pathway">
    <text evidence="1 8">Cofactor biosynthesis; tetrahydrofolate biosynthesis; 5,6,7,8-tetrahydrofolate from 7,8-dihydrofolate: step 1/1.</text>
</comment>
<dbReference type="SUPFAM" id="SSF53597">
    <property type="entry name" value="Dihydrofolate reductase-like"/>
    <property type="match status" value="1"/>
</dbReference>
<evidence type="ECO:0000313" key="11">
    <source>
        <dbReference type="EMBL" id="GGJ90366.1"/>
    </source>
</evidence>
<dbReference type="PIRSF" id="PIRSF000194">
    <property type="entry name" value="DHFR"/>
    <property type="match status" value="1"/>
</dbReference>
<dbReference type="PRINTS" id="PR00070">
    <property type="entry name" value="DHFR"/>
</dbReference>
<evidence type="ECO:0000256" key="6">
    <source>
        <dbReference type="ARBA" id="ARBA00023002"/>
    </source>
</evidence>
<dbReference type="RefSeq" id="WP_054672334.1">
    <property type="nucleotide sequence ID" value="NZ_BMOF01000001.1"/>
</dbReference>
<dbReference type="GO" id="GO:0006730">
    <property type="term" value="P:one-carbon metabolic process"/>
    <property type="evidence" value="ECO:0007669"/>
    <property type="project" value="UniProtKB-KW"/>
</dbReference>
<dbReference type="GO" id="GO:0046654">
    <property type="term" value="P:tetrahydrofolate biosynthetic process"/>
    <property type="evidence" value="ECO:0007669"/>
    <property type="project" value="UniProtKB-UniPathway"/>
</dbReference>
<dbReference type="InterPro" id="IPR017925">
    <property type="entry name" value="DHFR_CS"/>
</dbReference>
<dbReference type="InterPro" id="IPR001796">
    <property type="entry name" value="DHFR_dom"/>
</dbReference>
<evidence type="ECO:0000256" key="2">
    <source>
        <dbReference type="ARBA" id="ARBA00009539"/>
    </source>
</evidence>
<dbReference type="AlphaFoldDB" id="A0A8J3F7P4"/>
<dbReference type="PROSITE" id="PS00075">
    <property type="entry name" value="DHFR_1"/>
    <property type="match status" value="1"/>
</dbReference>
<dbReference type="InterPro" id="IPR012259">
    <property type="entry name" value="DHFR"/>
</dbReference>
<feature type="domain" description="DHFR" evidence="10">
    <location>
        <begin position="1"/>
        <end position="158"/>
    </location>
</feature>
<name>A0A8J3F7P4_9BACI</name>
<dbReference type="UniPathway" id="UPA00077">
    <property type="reaction ID" value="UER00158"/>
</dbReference>
<dbReference type="PANTHER" id="PTHR48069:SF3">
    <property type="entry name" value="DIHYDROFOLATE REDUCTASE"/>
    <property type="match status" value="1"/>
</dbReference>
<dbReference type="InterPro" id="IPR024072">
    <property type="entry name" value="DHFR-like_dom_sf"/>
</dbReference>
<dbReference type="GO" id="GO:0046655">
    <property type="term" value="P:folic acid metabolic process"/>
    <property type="evidence" value="ECO:0007669"/>
    <property type="project" value="TreeGrafter"/>
</dbReference>
<protein>
    <recommendedName>
        <fullName evidence="3 8">Dihydrofolate reductase</fullName>
        <ecNumber evidence="3 8">1.5.1.3</ecNumber>
    </recommendedName>
</protein>
<evidence type="ECO:0000313" key="12">
    <source>
        <dbReference type="Proteomes" id="UP000637720"/>
    </source>
</evidence>
<dbReference type="GO" id="GO:0004146">
    <property type="term" value="F:dihydrofolate reductase activity"/>
    <property type="evidence" value="ECO:0007669"/>
    <property type="project" value="UniProtKB-EC"/>
</dbReference>
<comment type="similarity">
    <text evidence="2 8 9">Belongs to the dihydrofolate reductase family.</text>
</comment>
<dbReference type="CDD" id="cd00209">
    <property type="entry name" value="DHFR"/>
    <property type="match status" value="1"/>
</dbReference>
<gene>
    <name evidence="11" type="primary">folA</name>
    <name evidence="11" type="ORF">GCM10007043_00060</name>
</gene>
<accession>A0A8J3F7P4</accession>
<evidence type="ECO:0000256" key="7">
    <source>
        <dbReference type="ARBA" id="ARBA00025067"/>
    </source>
</evidence>
<proteinExistence type="inferred from homology"/>
<dbReference type="GO" id="GO:0005829">
    <property type="term" value="C:cytosol"/>
    <property type="evidence" value="ECO:0007669"/>
    <property type="project" value="TreeGrafter"/>
</dbReference>
<evidence type="ECO:0000256" key="5">
    <source>
        <dbReference type="ARBA" id="ARBA00022857"/>
    </source>
</evidence>
<organism evidence="11 12">
    <name type="scientific">Calditerricola satsumensis</name>
    <dbReference type="NCBI Taxonomy" id="373054"/>
    <lineage>
        <taxon>Bacteria</taxon>
        <taxon>Bacillati</taxon>
        <taxon>Bacillota</taxon>
        <taxon>Bacilli</taxon>
        <taxon>Bacillales</taxon>
        <taxon>Bacillaceae</taxon>
        <taxon>Calditerricola</taxon>
    </lineage>
</organism>
<dbReference type="Proteomes" id="UP000637720">
    <property type="component" value="Unassembled WGS sequence"/>
</dbReference>
<dbReference type="PROSITE" id="PS51330">
    <property type="entry name" value="DHFR_2"/>
    <property type="match status" value="1"/>
</dbReference>
<dbReference type="FunFam" id="3.40.430.10:FF:000001">
    <property type="entry name" value="Dihydrofolate reductase"/>
    <property type="match status" value="1"/>
</dbReference>
<keyword evidence="4 8" id="KW-0554">One-carbon metabolism</keyword>
<evidence type="ECO:0000256" key="4">
    <source>
        <dbReference type="ARBA" id="ARBA00022563"/>
    </source>
</evidence>
<evidence type="ECO:0000259" key="10">
    <source>
        <dbReference type="PROSITE" id="PS51330"/>
    </source>
</evidence>
<sequence>MIVLVAAMGRNRVIGKAGGLPWHLPADLAHFRRLTTGKVVLMGRKTFEAIGRALPNRVNVILTRRRDWRPEGGTVVHSVAEALARFGGEDLYVIGGATVFRQFLPLADRMHLTHIDVEADGDAWFPPFDEAEWAVVAREKGPKDAQNPYDYWFVEYRRRR</sequence>
<comment type="function">
    <text evidence="7 8">Key enzyme in folate metabolism. Catalyzes an essential reaction for de novo glycine and purine synthesis, and for DNA precursor synthesis.</text>
</comment>
<dbReference type="GO" id="GO:0046452">
    <property type="term" value="P:dihydrofolate metabolic process"/>
    <property type="evidence" value="ECO:0007669"/>
    <property type="project" value="TreeGrafter"/>
</dbReference>